<reference evidence="3" key="1">
    <citation type="submission" date="2019-03" db="EMBL/GenBank/DDBJ databases">
        <title>Long read genome sequence of the mycoparasitic Pythium oligandrum ATCC 38472 isolated from sugarbeet rhizosphere.</title>
        <authorList>
            <person name="Gaulin E."/>
        </authorList>
    </citation>
    <scope>NUCLEOTIDE SEQUENCE</scope>
    <source>
        <strain evidence="3">ATCC 38472_TT</strain>
    </source>
</reference>
<protein>
    <recommendedName>
        <fullName evidence="2">Methyltransferase type 11 domain-containing protein</fullName>
    </recommendedName>
</protein>
<name>A0A8K1C255_PYTOL</name>
<dbReference type="InterPro" id="IPR029063">
    <property type="entry name" value="SAM-dependent_MTases_sf"/>
</dbReference>
<feature type="region of interest" description="Disordered" evidence="1">
    <location>
        <begin position="186"/>
        <end position="205"/>
    </location>
</feature>
<comment type="caution">
    <text evidence="3">The sequence shown here is derived from an EMBL/GenBank/DDBJ whole genome shotgun (WGS) entry which is preliminary data.</text>
</comment>
<gene>
    <name evidence="3" type="ORF">Poli38472_013836</name>
</gene>
<dbReference type="OrthoDB" id="2013972at2759"/>
<evidence type="ECO:0000259" key="2">
    <source>
        <dbReference type="Pfam" id="PF08241"/>
    </source>
</evidence>
<dbReference type="CDD" id="cd02440">
    <property type="entry name" value="AdoMet_MTases"/>
    <property type="match status" value="1"/>
</dbReference>
<dbReference type="Pfam" id="PF08241">
    <property type="entry name" value="Methyltransf_11"/>
    <property type="match status" value="1"/>
</dbReference>
<organism evidence="3 4">
    <name type="scientific">Pythium oligandrum</name>
    <name type="common">Mycoparasitic fungus</name>
    <dbReference type="NCBI Taxonomy" id="41045"/>
    <lineage>
        <taxon>Eukaryota</taxon>
        <taxon>Sar</taxon>
        <taxon>Stramenopiles</taxon>
        <taxon>Oomycota</taxon>
        <taxon>Peronosporomycetes</taxon>
        <taxon>Pythiales</taxon>
        <taxon>Pythiaceae</taxon>
        <taxon>Pythium</taxon>
    </lineage>
</organism>
<proteinExistence type="predicted"/>
<dbReference type="PANTHER" id="PTHR43591:SF81">
    <property type="entry name" value="MAGNESIUM PROTOPORPHYRIN IX METHYLTRANSFERASE, CHLOROPLASTIC-RELATED"/>
    <property type="match status" value="1"/>
</dbReference>
<dbReference type="Gene3D" id="3.40.50.150">
    <property type="entry name" value="Vaccinia Virus protein VP39"/>
    <property type="match status" value="1"/>
</dbReference>
<dbReference type="PANTHER" id="PTHR43591">
    <property type="entry name" value="METHYLTRANSFERASE"/>
    <property type="match status" value="1"/>
</dbReference>
<dbReference type="GO" id="GO:0008757">
    <property type="term" value="F:S-adenosylmethionine-dependent methyltransferase activity"/>
    <property type="evidence" value="ECO:0007669"/>
    <property type="project" value="InterPro"/>
</dbReference>
<evidence type="ECO:0000313" key="3">
    <source>
        <dbReference type="EMBL" id="TMW55074.1"/>
    </source>
</evidence>
<evidence type="ECO:0000313" key="4">
    <source>
        <dbReference type="Proteomes" id="UP000794436"/>
    </source>
</evidence>
<dbReference type="InterPro" id="IPR013216">
    <property type="entry name" value="Methyltransf_11"/>
</dbReference>
<dbReference type="SUPFAM" id="SSF53335">
    <property type="entry name" value="S-adenosyl-L-methionine-dependent methyltransferases"/>
    <property type="match status" value="1"/>
</dbReference>
<keyword evidence="4" id="KW-1185">Reference proteome</keyword>
<evidence type="ECO:0000256" key="1">
    <source>
        <dbReference type="SAM" id="MobiDB-lite"/>
    </source>
</evidence>
<feature type="domain" description="Methyltransferase type 11" evidence="2">
    <location>
        <begin position="54"/>
        <end position="162"/>
    </location>
</feature>
<sequence>MKQASKAAGMIAMYEEHFETILARWVTDAVNAAQTKIQDALQAHDSDSAPFTVLDVGCGLGSMALEFAERFLPATDPSHVRMIASDNWQDMLTRVQERLETPRYARFASQIETKVMDGQTLEPLGDDSVNVVMSSFGISIFPDQDKGWGSAHRVLKPNGLLVATAWDPQSTTIKRNDALAIANHQASPVGGEDPSASPLVLPSTKTSTTPEQLIKRLEGFGFRDVLVFRTAHSAILPRAGALADVMVQNMGSKVDILGEAHYREVLFKVVESGFASIYTSQSSSLDTKRDLNTPGVEENIAYVVLATK</sequence>
<dbReference type="Proteomes" id="UP000794436">
    <property type="component" value="Unassembled WGS sequence"/>
</dbReference>
<dbReference type="AlphaFoldDB" id="A0A8K1C255"/>
<dbReference type="EMBL" id="SPLM01000149">
    <property type="protein sequence ID" value="TMW55074.1"/>
    <property type="molecule type" value="Genomic_DNA"/>
</dbReference>
<accession>A0A8K1C255</accession>